<organism evidence="1">
    <name type="scientific">Arundo donax</name>
    <name type="common">Giant reed</name>
    <name type="synonym">Donax arundinaceus</name>
    <dbReference type="NCBI Taxonomy" id="35708"/>
    <lineage>
        <taxon>Eukaryota</taxon>
        <taxon>Viridiplantae</taxon>
        <taxon>Streptophyta</taxon>
        <taxon>Embryophyta</taxon>
        <taxon>Tracheophyta</taxon>
        <taxon>Spermatophyta</taxon>
        <taxon>Magnoliopsida</taxon>
        <taxon>Liliopsida</taxon>
        <taxon>Poales</taxon>
        <taxon>Poaceae</taxon>
        <taxon>PACMAD clade</taxon>
        <taxon>Arundinoideae</taxon>
        <taxon>Arundineae</taxon>
        <taxon>Arundo</taxon>
    </lineage>
</organism>
<sequence>MPTVSPFYEHVNQRATSPYKSVETTAK</sequence>
<name>A0A0A9BW66_ARUDO</name>
<protein>
    <submittedName>
        <fullName evidence="1">Uncharacterized protein</fullName>
    </submittedName>
</protein>
<reference evidence="1" key="1">
    <citation type="submission" date="2014-09" db="EMBL/GenBank/DDBJ databases">
        <authorList>
            <person name="Magalhaes I.L.F."/>
            <person name="Oliveira U."/>
            <person name="Santos F.R."/>
            <person name="Vidigal T.H.D.A."/>
            <person name="Brescovit A.D."/>
            <person name="Santos A.J."/>
        </authorList>
    </citation>
    <scope>NUCLEOTIDE SEQUENCE</scope>
    <source>
        <tissue evidence="1">Shoot tissue taken approximately 20 cm above the soil surface</tissue>
    </source>
</reference>
<proteinExistence type="predicted"/>
<evidence type="ECO:0000313" key="1">
    <source>
        <dbReference type="EMBL" id="JAD68289.1"/>
    </source>
</evidence>
<accession>A0A0A9BW66</accession>
<dbReference type="EMBL" id="GBRH01229606">
    <property type="protein sequence ID" value="JAD68289.1"/>
    <property type="molecule type" value="Transcribed_RNA"/>
</dbReference>
<dbReference type="AlphaFoldDB" id="A0A0A9BW66"/>
<reference evidence="1" key="2">
    <citation type="journal article" date="2015" name="Data Brief">
        <title>Shoot transcriptome of the giant reed, Arundo donax.</title>
        <authorList>
            <person name="Barrero R.A."/>
            <person name="Guerrero F.D."/>
            <person name="Moolhuijzen P."/>
            <person name="Goolsby J.A."/>
            <person name="Tidwell J."/>
            <person name="Bellgard S.E."/>
            <person name="Bellgard M.I."/>
        </authorList>
    </citation>
    <scope>NUCLEOTIDE SEQUENCE</scope>
    <source>
        <tissue evidence="1">Shoot tissue taken approximately 20 cm above the soil surface</tissue>
    </source>
</reference>